<evidence type="ECO:0000256" key="3">
    <source>
        <dbReference type="ARBA" id="ARBA00022722"/>
    </source>
</evidence>
<keyword evidence="3" id="KW-0540">Nuclease</keyword>
<dbReference type="AlphaFoldDB" id="A0A3B3ZMR0"/>
<comment type="subcellular location">
    <subcellularLocation>
        <location evidence="1">Nucleus</location>
    </subcellularLocation>
</comment>
<dbReference type="GO" id="GO:0006310">
    <property type="term" value="P:DNA recombination"/>
    <property type="evidence" value="ECO:0007669"/>
    <property type="project" value="UniProtKB-KW"/>
</dbReference>
<evidence type="ECO:0000256" key="7">
    <source>
        <dbReference type="ARBA" id="ARBA00022839"/>
    </source>
</evidence>
<evidence type="ECO:0000313" key="15">
    <source>
        <dbReference type="Ensembl" id="ENSPMGP00000005764.1"/>
    </source>
</evidence>
<comment type="similarity">
    <text evidence="2">Belongs to the DNA repair metallo-beta-lactamase (DRMBL) family.</text>
</comment>
<evidence type="ECO:0000256" key="12">
    <source>
        <dbReference type="ARBA" id="ARBA00042677"/>
    </source>
</evidence>
<evidence type="ECO:0000256" key="10">
    <source>
        <dbReference type="ARBA" id="ARBA00023242"/>
    </source>
</evidence>
<feature type="compositionally biased region" description="Low complexity" evidence="13">
    <location>
        <begin position="487"/>
        <end position="510"/>
    </location>
</feature>
<evidence type="ECO:0000256" key="1">
    <source>
        <dbReference type="ARBA" id="ARBA00004123"/>
    </source>
</evidence>
<dbReference type="GO" id="GO:0006303">
    <property type="term" value="P:double-strand break repair via nonhomologous end joining"/>
    <property type="evidence" value="ECO:0007669"/>
    <property type="project" value="TreeGrafter"/>
</dbReference>
<dbReference type="SUPFAM" id="SSF56281">
    <property type="entry name" value="Metallo-hydrolase/oxidoreductase"/>
    <property type="match status" value="1"/>
</dbReference>
<evidence type="ECO:0000256" key="9">
    <source>
        <dbReference type="ARBA" id="ARBA00023204"/>
    </source>
</evidence>
<protein>
    <recommendedName>
        <fullName evidence="11">Protein artemis</fullName>
    </recommendedName>
    <alternativeName>
        <fullName evidence="12">DNA cross-link repair 1C protein</fullName>
    </alternativeName>
</protein>
<dbReference type="GO" id="GO:0035312">
    <property type="term" value="F:5'-3' DNA exonuclease activity"/>
    <property type="evidence" value="ECO:0007669"/>
    <property type="project" value="TreeGrafter"/>
</dbReference>
<feature type="compositionally biased region" description="Acidic residues" evidence="13">
    <location>
        <begin position="398"/>
        <end position="412"/>
    </location>
</feature>
<evidence type="ECO:0000256" key="5">
    <source>
        <dbReference type="ARBA" id="ARBA00022763"/>
    </source>
</evidence>
<keyword evidence="10" id="KW-0539">Nucleus</keyword>
<proteinExistence type="inferred from homology"/>
<dbReference type="GO" id="GO:0036297">
    <property type="term" value="P:interstrand cross-link repair"/>
    <property type="evidence" value="ECO:0007669"/>
    <property type="project" value="TreeGrafter"/>
</dbReference>
<dbReference type="PANTHER" id="PTHR23240">
    <property type="entry name" value="DNA CROSS-LINK REPAIR PROTEIN PSO2/SNM1-RELATED"/>
    <property type="match status" value="1"/>
</dbReference>
<reference evidence="15" key="1">
    <citation type="submission" date="2025-08" db="UniProtKB">
        <authorList>
            <consortium name="Ensembl"/>
        </authorList>
    </citation>
    <scope>IDENTIFICATION</scope>
</reference>
<reference evidence="15" key="2">
    <citation type="submission" date="2025-09" db="UniProtKB">
        <authorList>
            <consortium name="Ensembl"/>
        </authorList>
    </citation>
    <scope>IDENTIFICATION</scope>
</reference>
<dbReference type="FunFam" id="3.40.50.12650:FF:000002">
    <property type="entry name" value="DNA cross-link repair 1C"/>
    <property type="match status" value="1"/>
</dbReference>
<accession>A0A3B3ZMR0</accession>
<sequence>MSSFAGRMKEYSNISLDRFDRENIHARAYFLSHCHKDHMKGLKGPLLKRKLQSSRTVRLYCSFVTKELLLSNPKYSFWEDYIVPLELESPTQISLVDEASGEKEDIVVTLLPAGHCPGSVMFLFEGGQGNVLYTGDFRLAIGDASRIEYLHSGSRVKEIQSVYVDSTFYDPRFYQIPSRDVCLNGILELVRNWICQSPYHVVWLNCKAAYGYEYLFTNLGEEFKTQIHINNLAMFKKMPEILNYVTTENKTQIHACRHPKDEEFLQGNRLPCGSTASDGTPLQIISIKPSTMWFGERSKKTNVIINVFHVYLSLLFNFIYLLNQMCRNQLDPEAFIYKPLGVLKRTRMEQSFCGEAHMTQMHLSMHFNKTSVIQQTEYTCESVTEDKLLSHNYLDCTESNDEEEGNEEEEEEVGKGDMSIIMEEIKLEEKKDQINSHDPPKWEDFYTSSLLTDSQLSQSQSGCSSSTRLSGSQTPELFSEETDEETSVSSEGQQSLSSSLSNHMSQNQNSPVSDTVILQPGQSNLIFTETEVHQDMMDLPDSQTSSDFDIPCTPESKIPGSQELRELYKKLASGEDVLSVNLYILPTSPLLQKSH</sequence>
<dbReference type="GO" id="GO:0004519">
    <property type="term" value="F:endonuclease activity"/>
    <property type="evidence" value="ECO:0007669"/>
    <property type="project" value="UniProtKB-KW"/>
</dbReference>
<evidence type="ECO:0000256" key="2">
    <source>
        <dbReference type="ARBA" id="ARBA00010304"/>
    </source>
</evidence>
<keyword evidence="9" id="KW-0234">DNA repair</keyword>
<dbReference type="InterPro" id="IPR011084">
    <property type="entry name" value="DRMBL"/>
</dbReference>
<feature type="region of interest" description="Disordered" evidence="13">
    <location>
        <begin position="456"/>
        <end position="516"/>
    </location>
</feature>
<feature type="compositionally biased region" description="Low complexity" evidence="13">
    <location>
        <begin position="456"/>
        <end position="474"/>
    </location>
</feature>
<feature type="domain" description="DNA repair metallo-beta-lactamase" evidence="14">
    <location>
        <begin position="240"/>
        <end position="304"/>
    </location>
</feature>
<evidence type="ECO:0000256" key="13">
    <source>
        <dbReference type="SAM" id="MobiDB-lite"/>
    </source>
</evidence>
<dbReference type="Pfam" id="PF23023">
    <property type="entry name" value="Anti-Pycsar_Apyc1"/>
    <property type="match status" value="1"/>
</dbReference>
<name>A0A3B3ZMR0_9GOBI</name>
<keyword evidence="6" id="KW-0378">Hydrolase</keyword>
<keyword evidence="7" id="KW-0269">Exonuclease</keyword>
<dbReference type="GO" id="GO:0003684">
    <property type="term" value="F:damaged DNA binding"/>
    <property type="evidence" value="ECO:0007669"/>
    <property type="project" value="TreeGrafter"/>
</dbReference>
<evidence type="ECO:0000256" key="11">
    <source>
        <dbReference type="ARBA" id="ARBA00039759"/>
    </source>
</evidence>
<dbReference type="Proteomes" id="UP000261520">
    <property type="component" value="Unplaced"/>
</dbReference>
<dbReference type="GO" id="GO:0000723">
    <property type="term" value="P:telomere maintenance"/>
    <property type="evidence" value="ECO:0007669"/>
    <property type="project" value="TreeGrafter"/>
</dbReference>
<dbReference type="InterPro" id="IPR036866">
    <property type="entry name" value="RibonucZ/Hydroxyglut_hydro"/>
</dbReference>
<organism evidence="15 16">
    <name type="scientific">Periophthalmus magnuspinnatus</name>
    <dbReference type="NCBI Taxonomy" id="409849"/>
    <lineage>
        <taxon>Eukaryota</taxon>
        <taxon>Metazoa</taxon>
        <taxon>Chordata</taxon>
        <taxon>Craniata</taxon>
        <taxon>Vertebrata</taxon>
        <taxon>Euteleostomi</taxon>
        <taxon>Actinopterygii</taxon>
        <taxon>Neopterygii</taxon>
        <taxon>Teleostei</taxon>
        <taxon>Neoteleostei</taxon>
        <taxon>Acanthomorphata</taxon>
        <taxon>Gobiaria</taxon>
        <taxon>Gobiiformes</taxon>
        <taxon>Gobioidei</taxon>
        <taxon>Gobiidae</taxon>
        <taxon>Oxudercinae</taxon>
        <taxon>Periophthalmus</taxon>
    </lineage>
</organism>
<evidence type="ECO:0000259" key="14">
    <source>
        <dbReference type="Pfam" id="PF07522"/>
    </source>
</evidence>
<evidence type="ECO:0000256" key="6">
    <source>
        <dbReference type="ARBA" id="ARBA00022801"/>
    </source>
</evidence>
<dbReference type="Gene3D" id="3.60.15.10">
    <property type="entry name" value="Ribonuclease Z/Hydroxyacylglutathione hydrolase-like"/>
    <property type="match status" value="1"/>
</dbReference>
<evidence type="ECO:0000313" key="16">
    <source>
        <dbReference type="Proteomes" id="UP000261520"/>
    </source>
</evidence>
<evidence type="ECO:0000256" key="4">
    <source>
        <dbReference type="ARBA" id="ARBA00022759"/>
    </source>
</evidence>
<dbReference type="Ensembl" id="ENSPMGT00000006123.1">
    <property type="protein sequence ID" value="ENSPMGP00000005764.1"/>
    <property type="gene ID" value="ENSPMGG00000004832.1"/>
</dbReference>
<dbReference type="PANTHER" id="PTHR23240:SF8">
    <property type="entry name" value="PROTEIN ARTEMIS"/>
    <property type="match status" value="1"/>
</dbReference>
<keyword evidence="8" id="KW-0233">DNA recombination</keyword>
<keyword evidence="5" id="KW-0227">DNA damage</keyword>
<dbReference type="Pfam" id="PF07522">
    <property type="entry name" value="DRMBL"/>
    <property type="match status" value="1"/>
</dbReference>
<keyword evidence="16" id="KW-1185">Reference proteome</keyword>
<dbReference type="Gene3D" id="3.40.50.12650">
    <property type="match status" value="1"/>
</dbReference>
<evidence type="ECO:0000256" key="8">
    <source>
        <dbReference type="ARBA" id="ARBA00023172"/>
    </source>
</evidence>
<feature type="region of interest" description="Disordered" evidence="13">
    <location>
        <begin position="396"/>
        <end position="419"/>
    </location>
</feature>
<dbReference type="GO" id="GO:0005634">
    <property type="term" value="C:nucleus"/>
    <property type="evidence" value="ECO:0007669"/>
    <property type="project" value="UniProtKB-SubCell"/>
</dbReference>
<keyword evidence="4" id="KW-0255">Endonuclease</keyword>
<dbReference type="FunFam" id="3.60.15.10:FF:000018">
    <property type="entry name" value="DNA cross-link repair 1C"/>
    <property type="match status" value="1"/>
</dbReference>